<dbReference type="KEGG" id="atw:C0099_02425"/>
<protein>
    <recommendedName>
        <fullName evidence="3">WbqC family protein</fullName>
    </recommendedName>
</protein>
<evidence type="ECO:0008006" key="3">
    <source>
        <dbReference type="Google" id="ProtNLM"/>
    </source>
</evidence>
<dbReference type="EMBL" id="CP025682">
    <property type="protein sequence ID" value="AUN93898.1"/>
    <property type="molecule type" value="Genomic_DNA"/>
</dbReference>
<dbReference type="AlphaFoldDB" id="A0A2I6S3T0"/>
<dbReference type="OrthoDB" id="3611744at2"/>
<accession>A0A2I6S3T0</accession>
<evidence type="ECO:0000313" key="1">
    <source>
        <dbReference type="EMBL" id="AUN93898.1"/>
    </source>
</evidence>
<reference evidence="1 2" key="1">
    <citation type="submission" date="2018-01" db="EMBL/GenBank/DDBJ databases">
        <authorList>
            <person name="Fu G.-Y."/>
        </authorList>
    </citation>
    <scope>NUCLEOTIDE SEQUENCE [LARGE SCALE GENOMIC DNA]</scope>
    <source>
        <strain evidence="1 2">SY39</strain>
    </source>
</reference>
<organism evidence="1 2">
    <name type="scientific">Pseudazoarcus pumilus</name>
    <dbReference type="NCBI Taxonomy" id="2067960"/>
    <lineage>
        <taxon>Bacteria</taxon>
        <taxon>Pseudomonadati</taxon>
        <taxon>Pseudomonadota</taxon>
        <taxon>Betaproteobacteria</taxon>
        <taxon>Rhodocyclales</taxon>
        <taxon>Zoogloeaceae</taxon>
        <taxon>Pseudazoarcus</taxon>
    </lineage>
</organism>
<evidence type="ECO:0000313" key="2">
    <source>
        <dbReference type="Proteomes" id="UP000242205"/>
    </source>
</evidence>
<dbReference type="InterPro" id="IPR014985">
    <property type="entry name" value="WbqC"/>
</dbReference>
<sequence>MQHSPFWLSYRGRISFRASSVRTPMTSHSPNMRIAILQPTFLPWLGWFDIADQADLLILLDDVSFSKQSWQQRNRLRTRRGLEYVTVPVRSAGRLGQPILDVEIAEPNFASKLERTISGNYARAPYFRELFPSFCEALHHVAAQERLAPLNMELIEWFCRVLGINTPRRASSDLGTNGKRGEYVAALCEYTGADEYLSPSGAEDYLLEDRQAFDRRGISVSLHQYSHPIYHQMFSPFMPYASTLDLIFNEGERALEIIRSGRRSLRALGASAASKEGIS</sequence>
<dbReference type="Pfam" id="PF08889">
    <property type="entry name" value="WbqC"/>
    <property type="match status" value="1"/>
</dbReference>
<dbReference type="Proteomes" id="UP000242205">
    <property type="component" value="Chromosome"/>
</dbReference>
<gene>
    <name evidence="1" type="ORF">C0099_02425</name>
</gene>
<keyword evidence="2" id="KW-1185">Reference proteome</keyword>
<name>A0A2I6S3T0_9RHOO</name>
<proteinExistence type="predicted"/>